<evidence type="ECO:0000313" key="1">
    <source>
        <dbReference type="EMBL" id="OAT14664.1"/>
    </source>
</evidence>
<accession>A0A1B7HGA4</accession>
<evidence type="ECO:0000313" key="2">
    <source>
        <dbReference type="Proteomes" id="UP000078286"/>
    </source>
</evidence>
<dbReference type="Proteomes" id="UP000078286">
    <property type="component" value="Unassembled WGS sequence"/>
</dbReference>
<dbReference type="PATRIC" id="fig|1354255.3.peg.4480"/>
<dbReference type="AlphaFoldDB" id="A0A1B7HGA4"/>
<proteinExistence type="predicted"/>
<organism evidence="1 2">
    <name type="scientific">Buttiauxella noackiae ATCC 51607</name>
    <dbReference type="NCBI Taxonomy" id="1354255"/>
    <lineage>
        <taxon>Bacteria</taxon>
        <taxon>Pseudomonadati</taxon>
        <taxon>Pseudomonadota</taxon>
        <taxon>Gammaproteobacteria</taxon>
        <taxon>Enterobacterales</taxon>
        <taxon>Enterobacteriaceae</taxon>
        <taxon>Buttiauxella</taxon>
    </lineage>
</organism>
<comment type="caution">
    <text evidence="1">The sequence shown here is derived from an EMBL/GenBank/DDBJ whole genome shotgun (WGS) entry which is preliminary data.</text>
</comment>
<gene>
    <name evidence="1" type="ORF">M979_4350</name>
</gene>
<name>A0A1B7HGA4_9ENTR</name>
<protein>
    <submittedName>
        <fullName evidence="1">Uncharacterized protein</fullName>
    </submittedName>
</protein>
<sequence length="140" mass="16135">MNHFKKVGFFEPLKCDECKTITGSHYAGIDIKNGILLVIAHTNTSMRTLFVPKDYLVMGFDMNSFTSAELQGRRLTIYTGKPDIPFVIVEHKHAPALFERLSAMRNRNYRYENSVPGFVEHHARRIADENNLNLVMSRFN</sequence>
<keyword evidence="2" id="KW-1185">Reference proteome</keyword>
<dbReference type="EMBL" id="LXEO01000070">
    <property type="protein sequence ID" value="OAT14664.1"/>
    <property type="molecule type" value="Genomic_DNA"/>
</dbReference>
<reference evidence="1 2" key="1">
    <citation type="submission" date="2016-04" db="EMBL/GenBank/DDBJ databases">
        <title>ATOL: Assembling a taxonomically balanced genome-scale reconstruction of the evolutionary history of the Enterobacteriaceae.</title>
        <authorList>
            <person name="Plunkett G.III."/>
            <person name="Neeno-Eckwall E.C."/>
            <person name="Glasner J.D."/>
            <person name="Perna N.T."/>
        </authorList>
    </citation>
    <scope>NUCLEOTIDE SEQUENCE [LARGE SCALE GENOMIC DNA]</scope>
    <source>
        <strain evidence="1 2">ATCC 51607</strain>
    </source>
</reference>